<dbReference type="InterPro" id="IPR036397">
    <property type="entry name" value="RNaseH_sf"/>
</dbReference>
<gene>
    <name evidence="2" type="ORF">F2Q69_00056706</name>
</gene>
<proteinExistence type="predicted"/>
<organism evidence="2 3">
    <name type="scientific">Brassica cretica</name>
    <name type="common">Mustard</name>
    <dbReference type="NCBI Taxonomy" id="69181"/>
    <lineage>
        <taxon>Eukaryota</taxon>
        <taxon>Viridiplantae</taxon>
        <taxon>Streptophyta</taxon>
        <taxon>Embryophyta</taxon>
        <taxon>Tracheophyta</taxon>
        <taxon>Spermatophyta</taxon>
        <taxon>Magnoliopsida</taxon>
        <taxon>eudicotyledons</taxon>
        <taxon>Gunneridae</taxon>
        <taxon>Pentapetalae</taxon>
        <taxon>rosids</taxon>
        <taxon>malvids</taxon>
        <taxon>Brassicales</taxon>
        <taxon>Brassicaceae</taxon>
        <taxon>Brassiceae</taxon>
        <taxon>Brassica</taxon>
    </lineage>
</organism>
<comment type="caution">
    <text evidence="2">The sequence shown here is derived from an EMBL/GenBank/DDBJ whole genome shotgun (WGS) entry which is preliminary data.</text>
</comment>
<dbReference type="InterPro" id="IPR002156">
    <property type="entry name" value="RNaseH_domain"/>
</dbReference>
<protein>
    <recommendedName>
        <fullName evidence="1">RNase H type-1 domain-containing protein</fullName>
    </recommendedName>
</protein>
<evidence type="ECO:0000313" key="3">
    <source>
        <dbReference type="Proteomes" id="UP000712600"/>
    </source>
</evidence>
<reference evidence="2" key="1">
    <citation type="submission" date="2019-12" db="EMBL/GenBank/DDBJ databases">
        <title>Genome sequencing and annotation of Brassica cretica.</title>
        <authorList>
            <person name="Studholme D.J."/>
            <person name="Sarris P."/>
        </authorList>
    </citation>
    <scope>NUCLEOTIDE SEQUENCE</scope>
    <source>
        <strain evidence="2">PFS-109/04</strain>
        <tissue evidence="2">Leaf</tissue>
    </source>
</reference>
<feature type="domain" description="RNase H type-1" evidence="1">
    <location>
        <begin position="114"/>
        <end position="189"/>
    </location>
</feature>
<dbReference type="AlphaFoldDB" id="A0A8S9N726"/>
<dbReference type="PANTHER" id="PTHR34146:SF11">
    <property type="entry name" value="RIBONUCLEASE H-LIKE SUPERFAMILY PROTEIN"/>
    <property type="match status" value="1"/>
</dbReference>
<dbReference type="GO" id="GO:0003676">
    <property type="term" value="F:nucleic acid binding"/>
    <property type="evidence" value="ECO:0007669"/>
    <property type="project" value="InterPro"/>
</dbReference>
<dbReference type="Proteomes" id="UP000712600">
    <property type="component" value="Unassembled WGS sequence"/>
</dbReference>
<evidence type="ECO:0000259" key="1">
    <source>
        <dbReference type="Pfam" id="PF13456"/>
    </source>
</evidence>
<dbReference type="PANTHER" id="PTHR34146">
    <property type="entry name" value="POLYNUCLEOTIDYL TRANSFERASE, RIBONUCLEASE H-LIKE SUPERFAMILY PROTEIN-RELATED"/>
    <property type="match status" value="1"/>
</dbReference>
<evidence type="ECO:0000313" key="2">
    <source>
        <dbReference type="EMBL" id="KAF3488490.1"/>
    </source>
</evidence>
<dbReference type="GO" id="GO:0004523">
    <property type="term" value="F:RNA-DNA hybrid ribonuclease activity"/>
    <property type="evidence" value="ECO:0007669"/>
    <property type="project" value="InterPro"/>
</dbReference>
<dbReference type="Pfam" id="PF13456">
    <property type="entry name" value="RVT_3"/>
    <property type="match status" value="1"/>
</dbReference>
<sequence length="189" mass="20356">MVDGKCKRCGEVETTTHVMFLCPFAKKVWEEIPALFVPSPSTPWIMWVLWTSRNQLVFEDKSFSETEVLGKAIKHAREWQESTTKAVPPSISPRDCSASVPQTQQPETAACCFSDATWNSASCAGGIGWICSDSASATLLQGSSSCSIVASAIVAEALALKAAIKAAISHNIKDLICFSDSKGLINLIK</sequence>
<dbReference type="Gene3D" id="3.30.420.10">
    <property type="entry name" value="Ribonuclease H-like superfamily/Ribonuclease H"/>
    <property type="match status" value="1"/>
</dbReference>
<dbReference type="EMBL" id="QGKX02002183">
    <property type="protein sequence ID" value="KAF3488490.1"/>
    <property type="molecule type" value="Genomic_DNA"/>
</dbReference>
<name>A0A8S9N726_BRACR</name>
<accession>A0A8S9N726</accession>
<dbReference type="SUPFAM" id="SSF53098">
    <property type="entry name" value="Ribonuclease H-like"/>
    <property type="match status" value="1"/>
</dbReference>
<dbReference type="InterPro" id="IPR012337">
    <property type="entry name" value="RNaseH-like_sf"/>
</dbReference>